<feature type="compositionally biased region" description="Polar residues" evidence="1">
    <location>
        <begin position="79"/>
        <end position="88"/>
    </location>
</feature>
<feature type="compositionally biased region" description="Basic and acidic residues" evidence="1">
    <location>
        <begin position="91"/>
        <end position="106"/>
    </location>
</feature>
<evidence type="ECO:0000313" key="3">
    <source>
        <dbReference type="Proteomes" id="UP000314294"/>
    </source>
</evidence>
<sequence length="106" mass="11466">MNGGVCGGEEREKGGGKRYVSPGGCEGASPRTRRFRVTQTQKHDRRNPGWKIANETASQKGTPASLQGRRMLSVIRSHGQMTESTASDGATDERSHAVPARELETL</sequence>
<evidence type="ECO:0000313" key="2">
    <source>
        <dbReference type="EMBL" id="TNN79061.1"/>
    </source>
</evidence>
<name>A0A4Z2IMP9_9TELE</name>
<feature type="compositionally biased region" description="Polar residues" evidence="1">
    <location>
        <begin position="55"/>
        <end position="65"/>
    </location>
</feature>
<accession>A0A4Z2IMP9</accession>
<keyword evidence="3" id="KW-1185">Reference proteome</keyword>
<proteinExistence type="predicted"/>
<reference evidence="2 3" key="1">
    <citation type="submission" date="2019-03" db="EMBL/GenBank/DDBJ databases">
        <title>First draft genome of Liparis tanakae, snailfish: a comprehensive survey of snailfish specific genes.</title>
        <authorList>
            <person name="Kim W."/>
            <person name="Song I."/>
            <person name="Jeong J.-H."/>
            <person name="Kim D."/>
            <person name="Kim S."/>
            <person name="Ryu S."/>
            <person name="Song J.Y."/>
            <person name="Lee S.K."/>
        </authorList>
    </citation>
    <scope>NUCLEOTIDE SEQUENCE [LARGE SCALE GENOMIC DNA]</scope>
    <source>
        <tissue evidence="2">Muscle</tissue>
    </source>
</reference>
<comment type="caution">
    <text evidence="2">The sequence shown here is derived from an EMBL/GenBank/DDBJ whole genome shotgun (WGS) entry which is preliminary data.</text>
</comment>
<dbReference type="Proteomes" id="UP000314294">
    <property type="component" value="Unassembled WGS sequence"/>
</dbReference>
<protein>
    <submittedName>
        <fullName evidence="2">Uncharacterized protein</fullName>
    </submittedName>
</protein>
<gene>
    <name evidence="2" type="ORF">EYF80_010740</name>
</gene>
<organism evidence="2 3">
    <name type="scientific">Liparis tanakae</name>
    <name type="common">Tanaka's snailfish</name>
    <dbReference type="NCBI Taxonomy" id="230148"/>
    <lineage>
        <taxon>Eukaryota</taxon>
        <taxon>Metazoa</taxon>
        <taxon>Chordata</taxon>
        <taxon>Craniata</taxon>
        <taxon>Vertebrata</taxon>
        <taxon>Euteleostomi</taxon>
        <taxon>Actinopterygii</taxon>
        <taxon>Neopterygii</taxon>
        <taxon>Teleostei</taxon>
        <taxon>Neoteleostei</taxon>
        <taxon>Acanthomorphata</taxon>
        <taxon>Eupercaria</taxon>
        <taxon>Perciformes</taxon>
        <taxon>Cottioidei</taxon>
        <taxon>Cottales</taxon>
        <taxon>Liparidae</taxon>
        <taxon>Liparis</taxon>
    </lineage>
</organism>
<feature type="region of interest" description="Disordered" evidence="1">
    <location>
        <begin position="1"/>
        <end position="106"/>
    </location>
</feature>
<dbReference type="AlphaFoldDB" id="A0A4Z2IMP9"/>
<dbReference type="EMBL" id="SRLO01000068">
    <property type="protein sequence ID" value="TNN79061.1"/>
    <property type="molecule type" value="Genomic_DNA"/>
</dbReference>
<evidence type="ECO:0000256" key="1">
    <source>
        <dbReference type="SAM" id="MobiDB-lite"/>
    </source>
</evidence>